<evidence type="ECO:0000256" key="1">
    <source>
        <dbReference type="SAM" id="MobiDB-lite"/>
    </source>
</evidence>
<proteinExistence type="predicted"/>
<dbReference type="Proteomes" id="UP001078443">
    <property type="component" value="Unassembled WGS sequence"/>
</dbReference>
<dbReference type="RefSeq" id="WP_268040606.1">
    <property type="nucleotide sequence ID" value="NZ_JAPQER010000002.1"/>
</dbReference>
<feature type="region of interest" description="Disordered" evidence="1">
    <location>
        <begin position="102"/>
        <end position="125"/>
    </location>
</feature>
<feature type="transmembrane region" description="Helical" evidence="2">
    <location>
        <begin position="62"/>
        <end position="79"/>
    </location>
</feature>
<comment type="caution">
    <text evidence="3">The sequence shown here is derived from an EMBL/GenBank/DDBJ whole genome shotgun (WGS) entry which is preliminary data.</text>
</comment>
<organism evidence="3 4">
    <name type="scientific">Clostridium aestuarii</name>
    <dbReference type="NCBI Taxonomy" id="338193"/>
    <lineage>
        <taxon>Bacteria</taxon>
        <taxon>Bacillati</taxon>
        <taxon>Bacillota</taxon>
        <taxon>Clostridia</taxon>
        <taxon>Eubacteriales</taxon>
        <taxon>Clostridiaceae</taxon>
        <taxon>Clostridium</taxon>
    </lineage>
</organism>
<keyword evidence="2" id="KW-0812">Transmembrane</keyword>
<feature type="transmembrane region" description="Helical" evidence="2">
    <location>
        <begin position="6"/>
        <end position="24"/>
    </location>
</feature>
<reference evidence="3" key="1">
    <citation type="submission" date="2022-12" db="EMBL/GenBank/DDBJ databases">
        <authorList>
            <person name="Wang J."/>
        </authorList>
    </citation>
    <scope>NUCLEOTIDE SEQUENCE</scope>
    <source>
        <strain evidence="3">HY-45-18</strain>
    </source>
</reference>
<feature type="transmembrane region" description="Helical" evidence="2">
    <location>
        <begin position="36"/>
        <end position="56"/>
    </location>
</feature>
<keyword evidence="2" id="KW-0472">Membrane</keyword>
<evidence type="ECO:0000256" key="2">
    <source>
        <dbReference type="SAM" id="Phobius"/>
    </source>
</evidence>
<dbReference type="EMBL" id="JAPQER010000002">
    <property type="protein sequence ID" value="MCY6484332.1"/>
    <property type="molecule type" value="Genomic_DNA"/>
</dbReference>
<keyword evidence="4" id="KW-1185">Reference proteome</keyword>
<evidence type="ECO:0000313" key="4">
    <source>
        <dbReference type="Proteomes" id="UP001078443"/>
    </source>
</evidence>
<protein>
    <submittedName>
        <fullName evidence="3">Uncharacterized protein</fullName>
    </submittedName>
</protein>
<keyword evidence="2" id="KW-1133">Transmembrane helix</keyword>
<accession>A0ABT4CZS1</accession>
<sequence length="125" mass="14817">MNFAKVFLEMLVLVIIVLLVYNVLKAYVLDKIKINKWVVLSIAIIVFIVPSIFWANKVPNRFLQYAQSAVFIVLFMWFMDLMGWGKRRRLSNDKNEVIKAKAKPNRIKNNTDMEILEEKKKKKRK</sequence>
<evidence type="ECO:0000313" key="3">
    <source>
        <dbReference type="EMBL" id="MCY6484332.1"/>
    </source>
</evidence>
<gene>
    <name evidence="3" type="ORF">OW763_08175</name>
</gene>
<name>A0ABT4CZS1_9CLOT</name>